<dbReference type="Proteomes" id="UP000011087">
    <property type="component" value="Unassembled WGS sequence"/>
</dbReference>
<dbReference type="HOGENOM" id="CLU_659633_0_0_1"/>
<dbReference type="GO" id="GO:0004672">
    <property type="term" value="F:protein kinase activity"/>
    <property type="evidence" value="ECO:0007669"/>
    <property type="project" value="InterPro"/>
</dbReference>
<dbReference type="SUPFAM" id="SSF56112">
    <property type="entry name" value="Protein kinase-like (PK-like)"/>
    <property type="match status" value="1"/>
</dbReference>
<evidence type="ECO:0000313" key="4">
    <source>
        <dbReference type="Proteomes" id="UP000011087"/>
    </source>
</evidence>
<dbReference type="RefSeq" id="XP_005831897.1">
    <property type="nucleotide sequence ID" value="XM_005831840.1"/>
</dbReference>
<dbReference type="EnsemblProtists" id="EKX44917">
    <property type="protein sequence ID" value="EKX44917"/>
    <property type="gene ID" value="GUITHDRAFT_109334"/>
</dbReference>
<accession>L1J9C9</accession>
<dbReference type="PROSITE" id="PS00108">
    <property type="entry name" value="PROTEIN_KINASE_ST"/>
    <property type="match status" value="1"/>
</dbReference>
<gene>
    <name evidence="2" type="ORF">GUITHDRAFT_109334</name>
</gene>
<dbReference type="GeneID" id="17301588"/>
<dbReference type="PaxDb" id="55529-EKX44917"/>
<dbReference type="AlphaFoldDB" id="L1J9C9"/>
<evidence type="ECO:0000313" key="2">
    <source>
        <dbReference type="EMBL" id="EKX44917.1"/>
    </source>
</evidence>
<proteinExistence type="predicted"/>
<dbReference type="KEGG" id="gtt:GUITHDRAFT_109334"/>
<dbReference type="InterPro" id="IPR008271">
    <property type="entry name" value="Ser/Thr_kinase_AS"/>
</dbReference>
<reference evidence="4" key="2">
    <citation type="submission" date="2012-11" db="EMBL/GenBank/DDBJ databases">
        <authorList>
            <person name="Kuo A."/>
            <person name="Curtis B.A."/>
            <person name="Tanifuji G."/>
            <person name="Burki F."/>
            <person name="Gruber A."/>
            <person name="Irimia M."/>
            <person name="Maruyama S."/>
            <person name="Arias M.C."/>
            <person name="Ball S.G."/>
            <person name="Gile G.H."/>
            <person name="Hirakawa Y."/>
            <person name="Hopkins J.F."/>
            <person name="Rensing S.A."/>
            <person name="Schmutz J."/>
            <person name="Symeonidi A."/>
            <person name="Elias M."/>
            <person name="Eveleigh R.J."/>
            <person name="Herman E.K."/>
            <person name="Klute M.J."/>
            <person name="Nakayama T."/>
            <person name="Obornik M."/>
            <person name="Reyes-Prieto A."/>
            <person name="Armbrust E.V."/>
            <person name="Aves S.J."/>
            <person name="Beiko R.G."/>
            <person name="Coutinho P."/>
            <person name="Dacks J.B."/>
            <person name="Durnford D.G."/>
            <person name="Fast N.M."/>
            <person name="Green B.R."/>
            <person name="Grisdale C."/>
            <person name="Hempe F."/>
            <person name="Henrissat B."/>
            <person name="Hoppner M.P."/>
            <person name="Ishida K.-I."/>
            <person name="Kim E."/>
            <person name="Koreny L."/>
            <person name="Kroth P.G."/>
            <person name="Liu Y."/>
            <person name="Malik S.-B."/>
            <person name="Maier U.G."/>
            <person name="McRose D."/>
            <person name="Mock T."/>
            <person name="Neilson J.A."/>
            <person name="Onodera N.T."/>
            <person name="Poole A.M."/>
            <person name="Pritham E.J."/>
            <person name="Richards T.A."/>
            <person name="Rocap G."/>
            <person name="Roy S.W."/>
            <person name="Sarai C."/>
            <person name="Schaack S."/>
            <person name="Shirato S."/>
            <person name="Slamovits C.H."/>
            <person name="Spencer D.F."/>
            <person name="Suzuki S."/>
            <person name="Worden A.Z."/>
            <person name="Zauner S."/>
            <person name="Barry K."/>
            <person name="Bell C."/>
            <person name="Bharti A.K."/>
            <person name="Crow J.A."/>
            <person name="Grimwood J."/>
            <person name="Kramer R."/>
            <person name="Lindquist E."/>
            <person name="Lucas S."/>
            <person name="Salamov A."/>
            <person name="McFadden G.I."/>
            <person name="Lane C.E."/>
            <person name="Keeling P.J."/>
            <person name="Gray M.W."/>
            <person name="Grigoriev I.V."/>
            <person name="Archibald J.M."/>
        </authorList>
    </citation>
    <scope>NUCLEOTIDE SEQUENCE</scope>
    <source>
        <strain evidence="4">CCMP2712</strain>
    </source>
</reference>
<dbReference type="EMBL" id="JH993002">
    <property type="protein sequence ID" value="EKX44917.1"/>
    <property type="molecule type" value="Genomic_DNA"/>
</dbReference>
<protein>
    <recommendedName>
        <fullName evidence="5">Protein kinase domain-containing protein</fullName>
    </recommendedName>
</protein>
<reference evidence="3" key="3">
    <citation type="submission" date="2016-03" db="UniProtKB">
        <authorList>
            <consortium name="EnsemblProtists"/>
        </authorList>
    </citation>
    <scope>IDENTIFICATION</scope>
</reference>
<dbReference type="InterPro" id="IPR011009">
    <property type="entry name" value="Kinase-like_dom_sf"/>
</dbReference>
<feature type="compositionally biased region" description="Basic and acidic residues" evidence="1">
    <location>
        <begin position="392"/>
        <end position="417"/>
    </location>
</feature>
<organism evidence="2">
    <name type="scientific">Guillardia theta (strain CCMP2712)</name>
    <name type="common">Cryptophyte</name>
    <dbReference type="NCBI Taxonomy" id="905079"/>
    <lineage>
        <taxon>Eukaryota</taxon>
        <taxon>Cryptophyceae</taxon>
        <taxon>Pyrenomonadales</taxon>
        <taxon>Geminigeraceae</taxon>
        <taxon>Guillardia</taxon>
    </lineage>
</organism>
<keyword evidence="4" id="KW-1185">Reference proteome</keyword>
<dbReference type="Gene3D" id="1.10.510.10">
    <property type="entry name" value="Transferase(Phosphotransferase) domain 1"/>
    <property type="match status" value="1"/>
</dbReference>
<feature type="region of interest" description="Disordered" evidence="1">
    <location>
        <begin position="388"/>
        <end position="417"/>
    </location>
</feature>
<evidence type="ECO:0000256" key="1">
    <source>
        <dbReference type="SAM" id="MobiDB-lite"/>
    </source>
</evidence>
<reference evidence="2 4" key="1">
    <citation type="journal article" date="2012" name="Nature">
        <title>Algal genomes reveal evolutionary mosaicism and the fate of nucleomorphs.</title>
        <authorList>
            <consortium name="DOE Joint Genome Institute"/>
            <person name="Curtis B.A."/>
            <person name="Tanifuji G."/>
            <person name="Burki F."/>
            <person name="Gruber A."/>
            <person name="Irimia M."/>
            <person name="Maruyama S."/>
            <person name="Arias M.C."/>
            <person name="Ball S.G."/>
            <person name="Gile G.H."/>
            <person name="Hirakawa Y."/>
            <person name="Hopkins J.F."/>
            <person name="Kuo A."/>
            <person name="Rensing S.A."/>
            <person name="Schmutz J."/>
            <person name="Symeonidi A."/>
            <person name="Elias M."/>
            <person name="Eveleigh R.J."/>
            <person name="Herman E.K."/>
            <person name="Klute M.J."/>
            <person name="Nakayama T."/>
            <person name="Obornik M."/>
            <person name="Reyes-Prieto A."/>
            <person name="Armbrust E.V."/>
            <person name="Aves S.J."/>
            <person name="Beiko R.G."/>
            <person name="Coutinho P."/>
            <person name="Dacks J.B."/>
            <person name="Durnford D.G."/>
            <person name="Fast N.M."/>
            <person name="Green B.R."/>
            <person name="Grisdale C.J."/>
            <person name="Hempel F."/>
            <person name="Henrissat B."/>
            <person name="Hoppner M.P."/>
            <person name="Ishida K."/>
            <person name="Kim E."/>
            <person name="Koreny L."/>
            <person name="Kroth P.G."/>
            <person name="Liu Y."/>
            <person name="Malik S.B."/>
            <person name="Maier U.G."/>
            <person name="McRose D."/>
            <person name="Mock T."/>
            <person name="Neilson J.A."/>
            <person name="Onodera N.T."/>
            <person name="Poole A.M."/>
            <person name="Pritham E.J."/>
            <person name="Richards T.A."/>
            <person name="Rocap G."/>
            <person name="Roy S.W."/>
            <person name="Sarai C."/>
            <person name="Schaack S."/>
            <person name="Shirato S."/>
            <person name="Slamovits C.H."/>
            <person name="Spencer D.F."/>
            <person name="Suzuki S."/>
            <person name="Worden A.Z."/>
            <person name="Zauner S."/>
            <person name="Barry K."/>
            <person name="Bell C."/>
            <person name="Bharti A.K."/>
            <person name="Crow J.A."/>
            <person name="Grimwood J."/>
            <person name="Kramer R."/>
            <person name="Lindquist E."/>
            <person name="Lucas S."/>
            <person name="Salamov A."/>
            <person name="McFadden G.I."/>
            <person name="Lane C.E."/>
            <person name="Keeling P.J."/>
            <person name="Gray M.W."/>
            <person name="Grigoriev I.V."/>
            <person name="Archibald J.M."/>
        </authorList>
    </citation>
    <scope>NUCLEOTIDE SEQUENCE</scope>
    <source>
        <strain evidence="2 4">CCMP2712</strain>
    </source>
</reference>
<sequence length="417" mass="48184">MEVVWNADWKCPDMALSDVWGVVNSEQIDRWFGGLDSRSGITYNYNWGDFLYEGPSGGPPVQRRRRHRIYNPDTDTSVAIEDCIDDSVSDHSLNGFKSYIVSLDDVSQYFRNHLMPVMRLVHTSQPPAFCSRFIIELARLKALLYVGDIAPDISVSQQIADQRTTVDLWRLRCRTQRIFYKIEARATPDTPSHPMPIYGRTKELWISKQYHMIVDSGNDTEDNQFTLITDDPELCELIEKILQHSLTVRRGDANSERLAVKLFKNNDLFEFERDNNEYIWGLMKRRNEYNMHVSLWRGYGQFNSKGNDKLIASVGSNRLQSIVDSFKSIASYLPMLHAHGVFHTDLKQDNLTIDSEGRAFLIDWGNAFVEKIIDDYMNRDSTLIQPPAMPKARAEVRAQQDHEAHGQPRRVPDHKEP</sequence>
<dbReference type="OrthoDB" id="4062651at2759"/>
<evidence type="ECO:0000313" key="3">
    <source>
        <dbReference type="EnsemblProtists" id="EKX44917"/>
    </source>
</evidence>
<name>L1J9C9_GUITC</name>
<evidence type="ECO:0008006" key="5">
    <source>
        <dbReference type="Google" id="ProtNLM"/>
    </source>
</evidence>